<name>A0A8W8L3Q8_MAGGI</name>
<evidence type="ECO:0000313" key="3">
    <source>
        <dbReference type="EnsemblMetazoa" id="G26234.1:cds"/>
    </source>
</evidence>
<sequence length="574" mass="66909">MLKTVAFENCVHFKDKTIIYLNSENNKSKVGVNNLNIFVGANFCGKSTVLELIRRCLTEEINVSVTNSFDENLIAYTFCQFGVDEYEEVVSGIIKEPGDEVKVYKIFIFTNKQGTFLRLRSSDKSITYNGFAQTKEDIEAIQSIFRKKDATNNINLLDWIKRSRLGEVYIRDKPCWKTIEDKYVSTLPLRGIGMVQWTKSDKIKMQHKQSNYEMACERAEVISDFLENDYKDIINEIDKEEIFQPKEFPLLKTSEGILEAKLTSLLLARKDIQTLCMEDPDRGMHPQMIERLKIMLFRAAYKKTIIVVTHSLYLIDTITIDKTHVFFRKKTSTNSYECSVKNNVGKNEELSKVSDIETLRTLLFSNKVLLVEGPTDREVVEGIFTHIKREDLEEKTVDAFNKDITTYQVIPVHGCENTKKVKSFCLYINLKCLCLWDLDKVVNFEKKTRAIKEFVEIDKVSEHIYNNKYRDEKLSSFIDNEDFLNVAKLLESKNNTFIWRHGAYEDAILSSINCNEEIRKSLNCKKKFDSTALKNKLKERLHEGERKKFYAELIKINEIDRFLHFFKGERRGGK</sequence>
<feature type="domain" description="ATPase AAA-type core" evidence="1">
    <location>
        <begin position="35"/>
        <end position="316"/>
    </location>
</feature>
<dbReference type="PANTHER" id="PTHR43581:SF2">
    <property type="entry name" value="EXCINUCLEASE ATPASE SUBUNIT"/>
    <property type="match status" value="1"/>
</dbReference>
<organism evidence="3 4">
    <name type="scientific">Magallana gigas</name>
    <name type="common">Pacific oyster</name>
    <name type="synonym">Crassostrea gigas</name>
    <dbReference type="NCBI Taxonomy" id="29159"/>
    <lineage>
        <taxon>Eukaryota</taxon>
        <taxon>Metazoa</taxon>
        <taxon>Spiralia</taxon>
        <taxon>Lophotrochozoa</taxon>
        <taxon>Mollusca</taxon>
        <taxon>Bivalvia</taxon>
        <taxon>Autobranchia</taxon>
        <taxon>Pteriomorphia</taxon>
        <taxon>Ostreida</taxon>
        <taxon>Ostreoidea</taxon>
        <taxon>Ostreidae</taxon>
        <taxon>Magallana</taxon>
    </lineage>
</organism>
<evidence type="ECO:0000259" key="1">
    <source>
        <dbReference type="Pfam" id="PF13304"/>
    </source>
</evidence>
<dbReference type="PANTHER" id="PTHR43581">
    <property type="entry name" value="ATP/GTP PHOSPHATASE"/>
    <property type="match status" value="1"/>
</dbReference>
<protein>
    <recommendedName>
        <fullName evidence="5">ATPase AAA-type core domain-containing protein</fullName>
    </recommendedName>
</protein>
<dbReference type="EnsemblMetazoa" id="G26234.1">
    <property type="protein sequence ID" value="G26234.1:cds"/>
    <property type="gene ID" value="G26234"/>
</dbReference>
<dbReference type="Gene3D" id="3.40.50.300">
    <property type="entry name" value="P-loop containing nucleotide triphosphate hydrolases"/>
    <property type="match status" value="1"/>
</dbReference>
<dbReference type="InterPro" id="IPR051396">
    <property type="entry name" value="Bact_Antivir_Def_Nuclease"/>
</dbReference>
<dbReference type="SUPFAM" id="SSF52540">
    <property type="entry name" value="P-loop containing nucleoside triphosphate hydrolases"/>
    <property type="match status" value="1"/>
</dbReference>
<dbReference type="InterPro" id="IPR003959">
    <property type="entry name" value="ATPase_AAA_core"/>
</dbReference>
<feature type="domain" description="OLD protein-like TOPRIM" evidence="2">
    <location>
        <begin position="363"/>
        <end position="439"/>
    </location>
</feature>
<proteinExistence type="predicted"/>
<dbReference type="Proteomes" id="UP000005408">
    <property type="component" value="Unassembled WGS sequence"/>
</dbReference>
<dbReference type="InterPro" id="IPR034139">
    <property type="entry name" value="TOPRIM_OLD"/>
</dbReference>
<dbReference type="AlphaFoldDB" id="A0A8W8L3Q8"/>
<dbReference type="GO" id="GO:0005524">
    <property type="term" value="F:ATP binding"/>
    <property type="evidence" value="ECO:0007669"/>
    <property type="project" value="InterPro"/>
</dbReference>
<dbReference type="Pfam" id="PF13304">
    <property type="entry name" value="AAA_21"/>
    <property type="match status" value="1"/>
</dbReference>
<dbReference type="Pfam" id="PF20469">
    <property type="entry name" value="OLD-like_TOPRIM"/>
    <property type="match status" value="1"/>
</dbReference>
<evidence type="ECO:0008006" key="5">
    <source>
        <dbReference type="Google" id="ProtNLM"/>
    </source>
</evidence>
<evidence type="ECO:0000313" key="4">
    <source>
        <dbReference type="Proteomes" id="UP000005408"/>
    </source>
</evidence>
<keyword evidence="4" id="KW-1185">Reference proteome</keyword>
<dbReference type="InterPro" id="IPR027417">
    <property type="entry name" value="P-loop_NTPase"/>
</dbReference>
<reference evidence="3" key="1">
    <citation type="submission" date="2022-08" db="UniProtKB">
        <authorList>
            <consortium name="EnsemblMetazoa"/>
        </authorList>
    </citation>
    <scope>IDENTIFICATION</scope>
    <source>
        <strain evidence="3">05x7-T-G4-1.051#20</strain>
    </source>
</reference>
<accession>A0A8W8L3Q8</accession>
<evidence type="ECO:0000259" key="2">
    <source>
        <dbReference type="Pfam" id="PF20469"/>
    </source>
</evidence>
<dbReference type="GO" id="GO:0016887">
    <property type="term" value="F:ATP hydrolysis activity"/>
    <property type="evidence" value="ECO:0007669"/>
    <property type="project" value="InterPro"/>
</dbReference>